<gene>
    <name evidence="3" type="primary">LOC128199358</name>
</gene>
<accession>A0ABM3LZL9</accession>
<dbReference type="RefSeq" id="XP_052744509.1">
    <property type="nucleotide sequence ID" value="XM_052888549.1"/>
</dbReference>
<dbReference type="InterPro" id="IPR057251">
    <property type="entry name" value="FP_C"/>
</dbReference>
<evidence type="ECO:0000259" key="1">
    <source>
        <dbReference type="Pfam" id="PF25298"/>
    </source>
</evidence>
<dbReference type="GeneID" id="128199358"/>
<sequence length="287" mass="32752">MADEIINKETSSKEGDFQSPGVISYKQFATLLDSKLLNMKYSLAREIKTELNSALEKFKLDFSATTEFLSNQICDLQKEVTCHTTKLKDLETENLNLKKSINQLQLELNLREQGNLSSDLQISGIPEYENESLTHIITTVAAKLQVNINEQDIATSMRVGPKRPANNLSSGAHSFRSRPIAVRLARRSTRDELLKNARVRRGCTSGDLGLPSHEVRRVYINERLTRINRQIFTKAREAARAARWRFVWTKDGRIFARRAESSDVHMLQTEEDIDKIFNCNNISHDAE</sequence>
<evidence type="ECO:0000313" key="3">
    <source>
        <dbReference type="RefSeq" id="XP_052744509.1"/>
    </source>
</evidence>
<feature type="domain" description="FP protein C-terminal" evidence="1">
    <location>
        <begin position="226"/>
        <end position="276"/>
    </location>
</feature>
<keyword evidence="2" id="KW-1185">Reference proteome</keyword>
<dbReference type="Proteomes" id="UP001652582">
    <property type="component" value="Chromosome 23"/>
</dbReference>
<protein>
    <submittedName>
        <fullName evidence="3">Uncharacterized protein LOC128199358</fullName>
    </submittedName>
</protein>
<dbReference type="Pfam" id="PF25298">
    <property type="entry name" value="Baculo_FP_2nd"/>
    <property type="match status" value="1"/>
</dbReference>
<name>A0ABM3LZL9_BICAN</name>
<evidence type="ECO:0000313" key="2">
    <source>
        <dbReference type="Proteomes" id="UP001652582"/>
    </source>
</evidence>
<proteinExistence type="predicted"/>
<reference evidence="3" key="1">
    <citation type="submission" date="2025-08" db="UniProtKB">
        <authorList>
            <consortium name="RefSeq"/>
        </authorList>
    </citation>
    <scope>IDENTIFICATION</scope>
</reference>
<organism evidence="2 3">
    <name type="scientific">Bicyclus anynana</name>
    <name type="common">Squinting bush brown butterfly</name>
    <dbReference type="NCBI Taxonomy" id="110368"/>
    <lineage>
        <taxon>Eukaryota</taxon>
        <taxon>Metazoa</taxon>
        <taxon>Ecdysozoa</taxon>
        <taxon>Arthropoda</taxon>
        <taxon>Hexapoda</taxon>
        <taxon>Insecta</taxon>
        <taxon>Pterygota</taxon>
        <taxon>Neoptera</taxon>
        <taxon>Endopterygota</taxon>
        <taxon>Lepidoptera</taxon>
        <taxon>Glossata</taxon>
        <taxon>Ditrysia</taxon>
        <taxon>Papilionoidea</taxon>
        <taxon>Nymphalidae</taxon>
        <taxon>Satyrinae</taxon>
        <taxon>Satyrini</taxon>
        <taxon>Mycalesina</taxon>
        <taxon>Bicyclus</taxon>
    </lineage>
</organism>